<keyword evidence="5" id="KW-1185">Reference proteome</keyword>
<dbReference type="RefSeq" id="WP_114802926.1">
    <property type="nucleotide sequence ID" value="NZ_QQAV01000004.1"/>
</dbReference>
<dbReference type="STRING" id="433924.NS331_10245"/>
<dbReference type="Gene3D" id="3.40.50.1820">
    <property type="entry name" value="alpha/beta hydrolase"/>
    <property type="match status" value="1"/>
</dbReference>
<organism evidence="4 5">
    <name type="scientific">Pseudacidovorax intermedius</name>
    <dbReference type="NCBI Taxonomy" id="433924"/>
    <lineage>
        <taxon>Bacteria</taxon>
        <taxon>Pseudomonadati</taxon>
        <taxon>Pseudomonadota</taxon>
        <taxon>Betaproteobacteria</taxon>
        <taxon>Burkholderiales</taxon>
        <taxon>Comamonadaceae</taxon>
        <taxon>Pseudacidovorax</taxon>
    </lineage>
</organism>
<reference evidence="4 5" key="1">
    <citation type="submission" date="2018-07" db="EMBL/GenBank/DDBJ databases">
        <title>Genomic Encyclopedia of Type Strains, Phase IV (KMG-IV): sequencing the most valuable type-strain genomes for metagenomic binning, comparative biology and taxonomic classification.</title>
        <authorList>
            <person name="Goeker M."/>
        </authorList>
    </citation>
    <scope>NUCLEOTIDE SEQUENCE [LARGE SCALE GENOMIC DNA]</scope>
    <source>
        <strain evidence="4 5">DSM 21352</strain>
    </source>
</reference>
<comment type="caution">
    <text evidence="4">The sequence shown here is derived from an EMBL/GenBank/DDBJ whole genome shotgun (WGS) entry which is preliminary data.</text>
</comment>
<proteinExistence type="inferred from homology"/>
<dbReference type="AlphaFoldDB" id="A0A370FHA0"/>
<evidence type="ECO:0000313" key="5">
    <source>
        <dbReference type="Proteomes" id="UP000255265"/>
    </source>
</evidence>
<sequence>MNTTASRPPIEIETGPDPRATVLLMHGLGADGNDFVPIVREMKEALAPIGPVRFVFPNAPVQPVTINGGYAMPAWYDILGPGRPEDEAGLRQSMATLEGLLARERERGIPSERTVIAGFSQGCAMALLTGLRHASPLAGIVGLSGYLPLADRTAAERHPANQATPIFLAHGTRDNVVVLPRAEHARDTLLGLGHAVEWHAYPMEHSVCMEEIGDIAAFLQRVLA</sequence>
<dbReference type="Proteomes" id="UP000255265">
    <property type="component" value="Unassembled WGS sequence"/>
</dbReference>
<dbReference type="OrthoDB" id="9801763at2"/>
<accession>A0A370FHA0</accession>
<dbReference type="Pfam" id="PF02230">
    <property type="entry name" value="Abhydrolase_2"/>
    <property type="match status" value="1"/>
</dbReference>
<dbReference type="GO" id="GO:0016787">
    <property type="term" value="F:hydrolase activity"/>
    <property type="evidence" value="ECO:0007669"/>
    <property type="project" value="UniProtKB-KW"/>
</dbReference>
<name>A0A370FHA0_9BURK</name>
<dbReference type="InterPro" id="IPR050565">
    <property type="entry name" value="LYPA1-2/EST-like"/>
</dbReference>
<evidence type="ECO:0000259" key="3">
    <source>
        <dbReference type="Pfam" id="PF02230"/>
    </source>
</evidence>
<protein>
    <submittedName>
        <fullName evidence="4">Phospholipase/carboxylesterase</fullName>
    </submittedName>
</protein>
<evidence type="ECO:0000256" key="1">
    <source>
        <dbReference type="ARBA" id="ARBA00006499"/>
    </source>
</evidence>
<dbReference type="PANTHER" id="PTHR10655:SF17">
    <property type="entry name" value="LYSOPHOSPHOLIPASE-LIKE PROTEIN 1"/>
    <property type="match status" value="1"/>
</dbReference>
<evidence type="ECO:0000313" key="4">
    <source>
        <dbReference type="EMBL" id="RDI25034.1"/>
    </source>
</evidence>
<keyword evidence="2" id="KW-0378">Hydrolase</keyword>
<dbReference type="InterPro" id="IPR029058">
    <property type="entry name" value="AB_hydrolase_fold"/>
</dbReference>
<dbReference type="PANTHER" id="PTHR10655">
    <property type="entry name" value="LYSOPHOSPHOLIPASE-RELATED"/>
    <property type="match status" value="1"/>
</dbReference>
<evidence type="ECO:0000256" key="2">
    <source>
        <dbReference type="ARBA" id="ARBA00022801"/>
    </source>
</evidence>
<dbReference type="EMBL" id="QQAV01000004">
    <property type="protein sequence ID" value="RDI25034.1"/>
    <property type="molecule type" value="Genomic_DNA"/>
</dbReference>
<comment type="similarity">
    <text evidence="1">Belongs to the AB hydrolase superfamily. AB hydrolase 2 family.</text>
</comment>
<gene>
    <name evidence="4" type="ORF">DFR41_10488</name>
</gene>
<dbReference type="InterPro" id="IPR003140">
    <property type="entry name" value="PLipase/COase/thioEstase"/>
</dbReference>
<feature type="domain" description="Phospholipase/carboxylesterase/thioesterase" evidence="3">
    <location>
        <begin position="17"/>
        <end position="221"/>
    </location>
</feature>
<dbReference type="SUPFAM" id="SSF53474">
    <property type="entry name" value="alpha/beta-Hydrolases"/>
    <property type="match status" value="1"/>
</dbReference>